<sequence length="103" mass="11818">MKGAIRLRRPNAAYSTLMTVAMMCLHERQEIVIDETTVDILLNEGFACTIIITAVMRTSSSIISVCEEMQERIAREIETMTPFKVKHVHIFVKRLIDHQEKNA</sequence>
<evidence type="ECO:0000313" key="1">
    <source>
        <dbReference type="EMBL" id="MDE8562992.1"/>
    </source>
</evidence>
<dbReference type="EMBL" id="JAQOTG010000002">
    <property type="protein sequence ID" value="MDE8562992.1"/>
    <property type="molecule type" value="Genomic_DNA"/>
</dbReference>
<reference evidence="1 3" key="1">
    <citation type="submission" date="2023-01" db="EMBL/GenBank/DDBJ databases">
        <title>Genome-based reclassification of Anoxybacillus geothermalis as a later heterotypic synonym of Anoxybacillus rupiensis.</title>
        <authorList>
            <person name="Inan Bektas K."/>
            <person name="Canakci S."/>
            <person name="Belduz A.A."/>
            <person name="Guler H.H."/>
        </authorList>
    </citation>
    <scope>NUCLEOTIDE SEQUENCE [LARGE SCALE GENOMIC DNA]</scope>
    <source>
        <strain evidence="1 3">DSM 17127</strain>
    </source>
</reference>
<organism evidence="2 4">
    <name type="scientific">Anoxybacteroides rupiense</name>
    <dbReference type="NCBI Taxonomy" id="311460"/>
    <lineage>
        <taxon>Bacteria</taxon>
        <taxon>Bacillati</taxon>
        <taxon>Bacillota</taxon>
        <taxon>Bacilli</taxon>
        <taxon>Bacillales</taxon>
        <taxon>Anoxybacillaceae</taxon>
        <taxon>Anoxybacteroides</taxon>
    </lineage>
</organism>
<name>A0ABD5IQ22_9BACL</name>
<dbReference type="EMBL" id="JARTLI010000002">
    <property type="protein sequence ID" value="MED5050367.1"/>
    <property type="molecule type" value="Genomic_DNA"/>
</dbReference>
<evidence type="ECO:0000313" key="4">
    <source>
        <dbReference type="Proteomes" id="UP001339962"/>
    </source>
</evidence>
<accession>A0ABD5IQ22</accession>
<comment type="caution">
    <text evidence="2">The sequence shown here is derived from an EMBL/GenBank/DDBJ whole genome shotgun (WGS) entry which is preliminary data.</text>
</comment>
<protein>
    <submittedName>
        <fullName evidence="2">Asp23/Gls24 family envelope stress response protein</fullName>
    </submittedName>
</protein>
<dbReference type="Proteomes" id="UP001213979">
    <property type="component" value="Unassembled WGS sequence"/>
</dbReference>
<evidence type="ECO:0000313" key="2">
    <source>
        <dbReference type="EMBL" id="MED5050367.1"/>
    </source>
</evidence>
<dbReference type="RefSeq" id="WP_066147095.1">
    <property type="nucleotide sequence ID" value="NZ_JACIDF010000001.1"/>
</dbReference>
<proteinExistence type="predicted"/>
<keyword evidence="3" id="KW-1185">Reference proteome</keyword>
<dbReference type="AlphaFoldDB" id="A0ABD5IQ22"/>
<evidence type="ECO:0000313" key="3">
    <source>
        <dbReference type="Proteomes" id="UP001213979"/>
    </source>
</evidence>
<dbReference type="Proteomes" id="UP001339962">
    <property type="component" value="Unassembled WGS sequence"/>
</dbReference>
<gene>
    <name evidence="2" type="ORF">P9850_00605</name>
    <name evidence="1" type="ORF">PNH38_03730</name>
</gene>
<reference evidence="2 4" key="2">
    <citation type="submission" date="2023-03" db="EMBL/GenBank/DDBJ databases">
        <title>Bacillus Genome Sequencing.</title>
        <authorList>
            <person name="Dunlap C."/>
        </authorList>
    </citation>
    <scope>NUCLEOTIDE SEQUENCE [LARGE SCALE GENOMIC DNA]</scope>
    <source>
        <strain evidence="2 4">NRS-38</strain>
    </source>
</reference>